<feature type="region of interest" description="Disordered" evidence="1">
    <location>
        <begin position="626"/>
        <end position="651"/>
    </location>
</feature>
<dbReference type="AlphaFoldDB" id="A0A9P0PYK5"/>
<feature type="compositionally biased region" description="Polar residues" evidence="1">
    <location>
        <begin position="206"/>
        <end position="231"/>
    </location>
</feature>
<gene>
    <name evidence="3" type="ORF">ACAOBT_LOCUS26587</name>
</gene>
<keyword evidence="4" id="KW-1185">Reference proteome</keyword>
<name>A0A9P0PYK5_ACAOB</name>
<proteinExistence type="predicted"/>
<organism evidence="3 4">
    <name type="scientific">Acanthoscelides obtectus</name>
    <name type="common">Bean weevil</name>
    <name type="synonym">Bruchus obtectus</name>
    <dbReference type="NCBI Taxonomy" id="200917"/>
    <lineage>
        <taxon>Eukaryota</taxon>
        <taxon>Metazoa</taxon>
        <taxon>Ecdysozoa</taxon>
        <taxon>Arthropoda</taxon>
        <taxon>Hexapoda</taxon>
        <taxon>Insecta</taxon>
        <taxon>Pterygota</taxon>
        <taxon>Neoptera</taxon>
        <taxon>Endopterygota</taxon>
        <taxon>Coleoptera</taxon>
        <taxon>Polyphaga</taxon>
        <taxon>Cucujiformia</taxon>
        <taxon>Chrysomeloidea</taxon>
        <taxon>Chrysomelidae</taxon>
        <taxon>Bruchinae</taxon>
        <taxon>Bruchini</taxon>
        <taxon>Acanthoscelides</taxon>
    </lineage>
</organism>
<evidence type="ECO:0000313" key="3">
    <source>
        <dbReference type="EMBL" id="CAH2002074.1"/>
    </source>
</evidence>
<feature type="region of interest" description="Disordered" evidence="1">
    <location>
        <begin position="57"/>
        <end position="88"/>
    </location>
</feature>
<dbReference type="Proteomes" id="UP001152888">
    <property type="component" value="Unassembled WGS sequence"/>
</dbReference>
<reference evidence="3" key="1">
    <citation type="submission" date="2022-03" db="EMBL/GenBank/DDBJ databases">
        <authorList>
            <person name="Sayadi A."/>
        </authorList>
    </citation>
    <scope>NUCLEOTIDE SEQUENCE</scope>
</reference>
<feature type="signal peptide" evidence="2">
    <location>
        <begin position="1"/>
        <end position="23"/>
    </location>
</feature>
<evidence type="ECO:0000313" key="4">
    <source>
        <dbReference type="Proteomes" id="UP001152888"/>
    </source>
</evidence>
<feature type="compositionally biased region" description="Polar residues" evidence="1">
    <location>
        <begin position="947"/>
        <end position="966"/>
    </location>
</feature>
<evidence type="ECO:0000256" key="2">
    <source>
        <dbReference type="SAM" id="SignalP"/>
    </source>
</evidence>
<comment type="caution">
    <text evidence="3">The sequence shown here is derived from an EMBL/GenBank/DDBJ whole genome shotgun (WGS) entry which is preliminary data.</text>
</comment>
<feature type="chain" id="PRO_5040298104" evidence="2">
    <location>
        <begin position="24"/>
        <end position="1074"/>
    </location>
</feature>
<dbReference type="OrthoDB" id="6363232at2759"/>
<dbReference type="EMBL" id="CAKOFQ010007479">
    <property type="protein sequence ID" value="CAH2002074.1"/>
    <property type="molecule type" value="Genomic_DNA"/>
</dbReference>
<evidence type="ECO:0000256" key="1">
    <source>
        <dbReference type="SAM" id="MobiDB-lite"/>
    </source>
</evidence>
<protein>
    <submittedName>
        <fullName evidence="3">Uncharacterized protein</fullName>
    </submittedName>
</protein>
<feature type="region of interest" description="Disordered" evidence="1">
    <location>
        <begin position="182"/>
        <end position="261"/>
    </location>
</feature>
<feature type="region of interest" description="Disordered" evidence="1">
    <location>
        <begin position="933"/>
        <end position="973"/>
    </location>
</feature>
<sequence>MMPIIRRPLFLYLCIALVTSSVAQQHRKHSFRRHLPPPAHLRVVDPSTADDAELLDGEESQGVGGGGKKQTHQKNKQTNGDDEDKPKTLSQQVADGKYGLIQNELFRKPPKRPGVISYNDNPEVPNDTASNFGGLNENEIWLAENHLLVLRGGQYPPHNAKKPPDEENGLLMWPPIDDYKAPPHQVKIPKNPKVPPPFPVPFQIFAGTQNAQNQTDSTGATQEASKATNPDPSHATAGQAAVPIFEPGGPGEEWRGLPLPPSQTQLNGTWRPPFLEYLPPGAVILPPPDNRTEQIDEEDPSIYYPPPYTFYYRQDNTSKVPPGPLVPGIVLPPPPDFFAPLEEEIVNNTITTPTKLTTNKPHRTRKPITTQHLNTQINPTTTPLPPTTQKSVKIYPVVKTSTTTTTSAPTVVTILPVRQDRIYLPNKKRPQDVTVLRPVQPQTTKSPHRGVYVYENEIPNKPYVQYATPTKKKTYSTTQEPVEYYTTPKTVQVTPRGPQEIPNNHYLQYASPDNPQTTVTTTKVPAKYYDTSIHQEGPYVQYTSKKTTTPPPARYHTITTSEEVTSNPYVQFATSGGKKKIIVSTTQVPLKYYTTSNNLEVNPGKVKTTSKPKVVPSDYFYYEETEKNRQTTTQKPRYYHPSTEGYYIKPSPRPRRPQYIYVSAKPYNTQKPRFRPVKSRDSFSVHVAKIQKHINQYLPTSRPSPKPVYQYSFEANGYKSTKGNFRPSPSELNEDHFRPVPKYSVEIQQAIEVIPSTEAPRYQTTVAPPSKYHEYQVVPATEAPPVKYEQYQVVPSSELPPMNYQGYQIVSNSELPPHIPQYQIVPSTESHVYEIVPVTKSPPVNYPEVEIVKSTEIPFYEQSTERPGYYGRYEKAPQKDKYLNKAVPTPRPISQYSFEATANPLYHGFYTKPEQEYLDDNTKHYFTMFGKKLPGSTTPIPPREGNRGQSYNQQKANTPHSLQDDTAVNYLNPRPTLEPEAEVIRHYPKVSRYPPRDQKVNERPEIVKAIPIQVPSDDVDGTFVSYQLPGDNGAHFYFLTPQLAERTQQGTGFYFTRADNQRRRRNDTSNEKNG</sequence>
<accession>A0A9P0PYK5</accession>
<keyword evidence="2" id="KW-0732">Signal</keyword>